<protein>
    <submittedName>
        <fullName evidence="2">Uncharacterized protein</fullName>
    </submittedName>
</protein>
<proteinExistence type="predicted"/>
<reference evidence="3" key="1">
    <citation type="journal article" date="2010" name="Genome Res.">
        <title>Population genomic sequencing of Coccidioides fungi reveals recent hybridization and transposon control.</title>
        <authorList>
            <person name="Neafsey D.E."/>
            <person name="Barker B.M."/>
            <person name="Sharpton T.J."/>
            <person name="Stajich J.E."/>
            <person name="Park D.J."/>
            <person name="Whiston E."/>
            <person name="Hung C.-Y."/>
            <person name="McMahan C."/>
            <person name="White J."/>
            <person name="Sykes S."/>
            <person name="Heiman D."/>
            <person name="Young S."/>
            <person name="Zeng Q."/>
            <person name="Abouelleil A."/>
            <person name="Aftuck L."/>
            <person name="Bessette D."/>
            <person name="Brown A."/>
            <person name="FitzGerald M."/>
            <person name="Lui A."/>
            <person name="Macdonald J.P."/>
            <person name="Priest M."/>
            <person name="Orbach M.J."/>
            <person name="Galgiani J.N."/>
            <person name="Kirkland T.N."/>
            <person name="Cole G.T."/>
            <person name="Birren B.W."/>
            <person name="Henn M.R."/>
            <person name="Taylor J.W."/>
            <person name="Rounsley S.D."/>
        </authorList>
    </citation>
    <scope>NUCLEOTIDE SEQUENCE [LARGE SCALE GENOMIC DNA]</scope>
    <source>
        <strain evidence="3">RMSCC 2394</strain>
    </source>
</reference>
<dbReference type="EMBL" id="DS028093">
    <property type="protein sequence ID" value="KMP00586.1"/>
    <property type="molecule type" value="Genomic_DNA"/>
</dbReference>
<name>A0A0J6XWN2_COCIT</name>
<evidence type="ECO:0000313" key="2">
    <source>
        <dbReference type="EMBL" id="KMP00586.1"/>
    </source>
</evidence>
<dbReference type="Proteomes" id="UP000054565">
    <property type="component" value="Unassembled WGS sequence"/>
</dbReference>
<organism evidence="2 3">
    <name type="scientific">Coccidioides immitis RMSCC 2394</name>
    <dbReference type="NCBI Taxonomy" id="404692"/>
    <lineage>
        <taxon>Eukaryota</taxon>
        <taxon>Fungi</taxon>
        <taxon>Dikarya</taxon>
        <taxon>Ascomycota</taxon>
        <taxon>Pezizomycotina</taxon>
        <taxon>Eurotiomycetes</taxon>
        <taxon>Eurotiomycetidae</taxon>
        <taxon>Onygenales</taxon>
        <taxon>Onygenaceae</taxon>
        <taxon>Coccidioides</taxon>
    </lineage>
</organism>
<feature type="region of interest" description="Disordered" evidence="1">
    <location>
        <begin position="164"/>
        <end position="185"/>
    </location>
</feature>
<sequence>MAKRFPVSPNPVVRPFAAREPGFREPSALVYWGFFRRWLGRLQYHSATGPGSLLAWVEDVAKNWIGATNVELSFPGSLSKRAFPSVRGTPDGALAGDGYQTLPTGALRELRVGGVRGSPKSKKSGHDVMRGNLAIELRFLQPASKSPQDRPIGTRISDPVISRWGSHRRKNNDPVNQHVAAKPHGPTRCRKQTWLVLLSRCGGTWIRGLLGGEASHEPATGTSATHHA</sequence>
<accession>A0A0J6XWN2</accession>
<evidence type="ECO:0000313" key="3">
    <source>
        <dbReference type="Proteomes" id="UP000054565"/>
    </source>
</evidence>
<dbReference type="AlphaFoldDB" id="A0A0J6XWN2"/>
<evidence type="ECO:0000256" key="1">
    <source>
        <dbReference type="SAM" id="MobiDB-lite"/>
    </source>
</evidence>
<gene>
    <name evidence="2" type="ORF">CIRG_00728</name>
</gene>